<proteinExistence type="predicted"/>
<feature type="transmembrane region" description="Helical" evidence="6">
    <location>
        <begin position="55"/>
        <end position="83"/>
    </location>
</feature>
<protein>
    <submittedName>
        <fullName evidence="8">G_PROTEIN_RECEP_F1_2 domain-containing protein</fullName>
    </submittedName>
</protein>
<feature type="region of interest" description="Disordered" evidence="5">
    <location>
        <begin position="403"/>
        <end position="422"/>
    </location>
</feature>
<feature type="compositionally biased region" description="Polar residues" evidence="5">
    <location>
        <begin position="376"/>
        <end position="392"/>
    </location>
</feature>
<keyword evidence="3 6" id="KW-1133">Transmembrane helix</keyword>
<evidence type="ECO:0000256" key="1">
    <source>
        <dbReference type="ARBA" id="ARBA00004141"/>
    </source>
</evidence>
<evidence type="ECO:0000256" key="3">
    <source>
        <dbReference type="ARBA" id="ARBA00022989"/>
    </source>
</evidence>
<dbReference type="CDD" id="cd00637">
    <property type="entry name" value="7tm_classA_rhodopsin-like"/>
    <property type="match status" value="1"/>
</dbReference>
<evidence type="ECO:0000256" key="6">
    <source>
        <dbReference type="SAM" id="Phobius"/>
    </source>
</evidence>
<feature type="region of interest" description="Disordered" evidence="5">
    <location>
        <begin position="350"/>
        <end position="394"/>
    </location>
</feature>
<dbReference type="GO" id="GO:0004930">
    <property type="term" value="F:G protein-coupled receptor activity"/>
    <property type="evidence" value="ECO:0007669"/>
    <property type="project" value="InterPro"/>
</dbReference>
<keyword evidence="4 6" id="KW-0472">Membrane</keyword>
<dbReference type="InterPro" id="IPR000276">
    <property type="entry name" value="GPCR_Rhodpsn"/>
</dbReference>
<feature type="transmembrane region" description="Helical" evidence="6">
    <location>
        <begin position="190"/>
        <end position="210"/>
    </location>
</feature>
<dbReference type="OMA" id="RASICVK"/>
<feature type="transmembrane region" description="Helical" evidence="6">
    <location>
        <begin position="271"/>
        <end position="293"/>
    </location>
</feature>
<dbReference type="EnsemblMetazoa" id="CJA18122b.1">
    <property type="protein sequence ID" value="CJA18122b.1"/>
    <property type="gene ID" value="WBGene00137326"/>
</dbReference>
<evidence type="ECO:0000313" key="9">
    <source>
        <dbReference type="Proteomes" id="UP000005237"/>
    </source>
</evidence>
<evidence type="ECO:0000313" key="8">
    <source>
        <dbReference type="EnsemblMetazoa" id="CJA18122b.1"/>
    </source>
</evidence>
<dbReference type="PANTHER" id="PTHR23112">
    <property type="entry name" value="G PROTEIN-COUPLED RECEPTOR 157-RELATED"/>
    <property type="match status" value="1"/>
</dbReference>
<dbReference type="Gene3D" id="1.20.1070.10">
    <property type="entry name" value="Rhodopsin 7-helix transmembrane proteins"/>
    <property type="match status" value="1"/>
</dbReference>
<organism evidence="8 9">
    <name type="scientific">Caenorhabditis japonica</name>
    <dbReference type="NCBI Taxonomy" id="281687"/>
    <lineage>
        <taxon>Eukaryota</taxon>
        <taxon>Metazoa</taxon>
        <taxon>Ecdysozoa</taxon>
        <taxon>Nematoda</taxon>
        <taxon>Chromadorea</taxon>
        <taxon>Rhabditida</taxon>
        <taxon>Rhabditina</taxon>
        <taxon>Rhabditomorpha</taxon>
        <taxon>Rhabditoidea</taxon>
        <taxon>Rhabditidae</taxon>
        <taxon>Peloderinae</taxon>
        <taxon>Caenorhabditis</taxon>
    </lineage>
</organism>
<feature type="domain" description="G-protein coupled receptors family 1 profile" evidence="7">
    <location>
        <begin position="38"/>
        <end position="292"/>
    </location>
</feature>
<name>A0A8R1I6K1_CAEJA</name>
<dbReference type="InterPro" id="IPR017452">
    <property type="entry name" value="GPCR_Rhodpsn_7TM"/>
</dbReference>
<dbReference type="PROSITE" id="PS50262">
    <property type="entry name" value="G_PROTEIN_RECEP_F1_2"/>
    <property type="match status" value="1"/>
</dbReference>
<evidence type="ECO:0000259" key="7">
    <source>
        <dbReference type="PROSITE" id="PS50262"/>
    </source>
</evidence>
<reference evidence="8" key="2">
    <citation type="submission" date="2022-06" db="UniProtKB">
        <authorList>
            <consortium name="EnsemblMetazoa"/>
        </authorList>
    </citation>
    <scope>IDENTIFICATION</scope>
    <source>
        <strain evidence="8">DF5081</strain>
    </source>
</reference>
<keyword evidence="2 6" id="KW-0812">Transmembrane</keyword>
<keyword evidence="9" id="KW-1185">Reference proteome</keyword>
<comment type="subcellular location">
    <subcellularLocation>
        <location evidence="1">Membrane</location>
        <topology evidence="1">Multi-pass membrane protein</topology>
    </subcellularLocation>
</comment>
<dbReference type="SUPFAM" id="SSF81321">
    <property type="entry name" value="Family A G protein-coupled receptor-like"/>
    <property type="match status" value="1"/>
</dbReference>
<dbReference type="AlphaFoldDB" id="A0A8R1I6K1"/>
<evidence type="ECO:0000256" key="5">
    <source>
        <dbReference type="SAM" id="MobiDB-lite"/>
    </source>
</evidence>
<feature type="compositionally biased region" description="Low complexity" evidence="5">
    <location>
        <begin position="403"/>
        <end position="413"/>
    </location>
</feature>
<dbReference type="PANTHER" id="PTHR23112:SF47">
    <property type="entry name" value="G-PROTEIN COUPLED RECEPTOR 157"/>
    <property type="match status" value="1"/>
</dbReference>
<dbReference type="GO" id="GO:0007189">
    <property type="term" value="P:adenylate cyclase-activating G protein-coupled receptor signaling pathway"/>
    <property type="evidence" value="ECO:0007669"/>
    <property type="project" value="TreeGrafter"/>
</dbReference>
<dbReference type="Proteomes" id="UP000005237">
    <property type="component" value="Unassembled WGS sequence"/>
</dbReference>
<feature type="transmembrane region" description="Helical" evidence="6">
    <location>
        <begin position="137"/>
        <end position="157"/>
    </location>
</feature>
<feature type="transmembrane region" description="Helical" evidence="6">
    <location>
        <begin position="103"/>
        <end position="125"/>
    </location>
</feature>
<evidence type="ECO:0000256" key="4">
    <source>
        <dbReference type="ARBA" id="ARBA00023136"/>
    </source>
</evidence>
<evidence type="ECO:0000256" key="2">
    <source>
        <dbReference type="ARBA" id="ARBA00022692"/>
    </source>
</evidence>
<sequence length="441" mass="49892">MENATLSVAELNIQKYENNLINFSAITMTIFSTLALLVNLYLLNCARYLRRPVGVNLRLCVFLLGCDALCSLCYIFTYLINIFFSHFSNCASLLLEVVKMSTFTASVVTLSALAFNHYVGIVYPLHRNAITPRTVKWTVIMAFVIPLSVYLAIFTIFPGGLRAPVAFAFFDADGCQGNAIYRNNFFRASLVGPFIFFIAMLSFLYLHILIHMRNVSRDPLLSNNNNNNKRTNRKLLITILLLAGSACAGWLPTTLNFILPLLFTIPRRARLYMGILAQFLHVVKLLADAFIYARRLIEIKYAMFVFNRKCRVATLKRLHMYRENEKQDVIVPKEFVKYLSETKENRSVRSKRVKSEFQNSDKARFGAERPKKCSPLVSNNNSHTSPNGSSHLTAHHQPLKTCQSVPSVVVQSPEASKTKKNSNSVIVKTVRLSTATSFNLT</sequence>
<accession>A0A8R1I6K1</accession>
<dbReference type="Pfam" id="PF00001">
    <property type="entry name" value="7tm_1"/>
    <property type="match status" value="1"/>
</dbReference>
<feature type="compositionally biased region" description="Basic and acidic residues" evidence="5">
    <location>
        <begin position="350"/>
        <end position="371"/>
    </location>
</feature>
<feature type="transmembrane region" description="Helical" evidence="6">
    <location>
        <begin position="235"/>
        <end position="259"/>
    </location>
</feature>
<reference evidence="9" key="1">
    <citation type="submission" date="2010-08" db="EMBL/GenBank/DDBJ databases">
        <authorList>
            <consortium name="Caenorhabditis japonica Sequencing Consortium"/>
            <person name="Wilson R.K."/>
        </authorList>
    </citation>
    <scope>NUCLEOTIDE SEQUENCE [LARGE SCALE GENOMIC DNA]</scope>
    <source>
        <strain evidence="9">DF5081</strain>
    </source>
</reference>
<feature type="transmembrane region" description="Helical" evidence="6">
    <location>
        <begin position="20"/>
        <end position="43"/>
    </location>
</feature>
<dbReference type="GO" id="GO:0005886">
    <property type="term" value="C:plasma membrane"/>
    <property type="evidence" value="ECO:0007669"/>
    <property type="project" value="TreeGrafter"/>
</dbReference>